<comment type="caution">
    <text evidence="4">The sequence shown here is derived from an EMBL/GenBank/DDBJ whole genome shotgun (WGS) entry which is preliminary data.</text>
</comment>
<dbReference type="RefSeq" id="WP_379784734.1">
    <property type="nucleotide sequence ID" value="NZ_JBHSMU010000015.1"/>
</dbReference>
<dbReference type="EMBL" id="JBHSMU010000015">
    <property type="protein sequence ID" value="MFC5461296.1"/>
    <property type="molecule type" value="Genomic_DNA"/>
</dbReference>
<keyword evidence="5" id="KW-1185">Reference proteome</keyword>
<organism evidence="4 5">
    <name type="scientific">Massilia niabensis</name>
    <dbReference type="NCBI Taxonomy" id="544910"/>
    <lineage>
        <taxon>Bacteria</taxon>
        <taxon>Pseudomonadati</taxon>
        <taxon>Pseudomonadota</taxon>
        <taxon>Betaproteobacteria</taxon>
        <taxon>Burkholderiales</taxon>
        <taxon>Oxalobacteraceae</taxon>
        <taxon>Telluria group</taxon>
        <taxon>Massilia</taxon>
    </lineage>
</organism>
<evidence type="ECO:0000259" key="2">
    <source>
        <dbReference type="Pfam" id="PF25917"/>
    </source>
</evidence>
<evidence type="ECO:0000313" key="4">
    <source>
        <dbReference type="EMBL" id="MFC5461296.1"/>
    </source>
</evidence>
<dbReference type="Gene3D" id="2.40.420.20">
    <property type="match status" value="1"/>
</dbReference>
<sequence>MKIETLPLASVSPLSSRRRWRTPVIALVLAALAGGGWFAWQGKNAPPAAASAGAAKQADKPTVFELAQNDVVTVEARELALRLPLSGSLAPLAQATVKSKVSGVVLETSVREGMNVRAGQVIARLDDADARARVAQHAALLKEANARLSLATKNEANSQALLRQNYISQNSFDTTRNSVELAQAASDAARAQLELARIALNDTLIRAPLSGVVSKRFVQAGEKLSPDSPVMAIVDLQHLTLDAQVPASDIPRVQVGQDVRFKVDGFDAREFSGKVARINPAAEAGSRSMLVYISVANSDQLLRAGMFAKGEITVDKSGSRPLVPLAALRKDGAVDVVYRVDGGKVVAQPVQLGMRNEDEGLAEVTGGVEAGAVLLAVPLDGVKPGSQVKLAKAASNTVQTPANHSAVLLAKKG</sequence>
<dbReference type="SUPFAM" id="SSF111369">
    <property type="entry name" value="HlyD-like secretion proteins"/>
    <property type="match status" value="1"/>
</dbReference>
<dbReference type="PANTHER" id="PTHR30469">
    <property type="entry name" value="MULTIDRUG RESISTANCE PROTEIN MDTA"/>
    <property type="match status" value="1"/>
</dbReference>
<proteinExistence type="inferred from homology"/>
<dbReference type="Pfam" id="PF25917">
    <property type="entry name" value="BSH_RND"/>
    <property type="match status" value="1"/>
</dbReference>
<dbReference type="InterPro" id="IPR006143">
    <property type="entry name" value="RND_pump_MFP"/>
</dbReference>
<dbReference type="NCBIfam" id="TIGR01730">
    <property type="entry name" value="RND_mfp"/>
    <property type="match status" value="1"/>
</dbReference>
<feature type="domain" description="CusB-like beta-barrel" evidence="3">
    <location>
        <begin position="241"/>
        <end position="312"/>
    </location>
</feature>
<dbReference type="InterPro" id="IPR058625">
    <property type="entry name" value="MdtA-like_BSH"/>
</dbReference>
<gene>
    <name evidence="4" type="ORF">ACFPN5_15905</name>
</gene>
<evidence type="ECO:0000256" key="1">
    <source>
        <dbReference type="ARBA" id="ARBA00009477"/>
    </source>
</evidence>
<dbReference type="InterPro" id="IPR058792">
    <property type="entry name" value="Beta-barrel_RND_2"/>
</dbReference>
<protein>
    <submittedName>
        <fullName evidence="4">Efflux RND transporter periplasmic adaptor subunit</fullName>
    </submittedName>
</protein>
<dbReference type="Pfam" id="PF25954">
    <property type="entry name" value="Beta-barrel_RND_2"/>
    <property type="match status" value="1"/>
</dbReference>
<accession>A0ABW0LAB3</accession>
<dbReference type="Proteomes" id="UP001596050">
    <property type="component" value="Unassembled WGS sequence"/>
</dbReference>
<dbReference type="Gene3D" id="2.40.30.170">
    <property type="match status" value="1"/>
</dbReference>
<dbReference type="Gene3D" id="1.10.287.470">
    <property type="entry name" value="Helix hairpin bin"/>
    <property type="match status" value="1"/>
</dbReference>
<comment type="similarity">
    <text evidence="1">Belongs to the membrane fusion protein (MFP) (TC 8.A.1) family.</text>
</comment>
<name>A0ABW0LAB3_9BURK</name>
<reference evidence="5" key="1">
    <citation type="journal article" date="2019" name="Int. J. Syst. Evol. Microbiol.">
        <title>The Global Catalogue of Microorganisms (GCM) 10K type strain sequencing project: providing services to taxonomists for standard genome sequencing and annotation.</title>
        <authorList>
            <consortium name="The Broad Institute Genomics Platform"/>
            <consortium name="The Broad Institute Genome Sequencing Center for Infectious Disease"/>
            <person name="Wu L."/>
            <person name="Ma J."/>
        </authorList>
    </citation>
    <scope>NUCLEOTIDE SEQUENCE [LARGE SCALE GENOMIC DNA]</scope>
    <source>
        <strain evidence="5">KACC 12649</strain>
    </source>
</reference>
<dbReference type="Gene3D" id="2.40.50.100">
    <property type="match status" value="1"/>
</dbReference>
<evidence type="ECO:0000313" key="5">
    <source>
        <dbReference type="Proteomes" id="UP001596050"/>
    </source>
</evidence>
<evidence type="ECO:0000259" key="3">
    <source>
        <dbReference type="Pfam" id="PF25954"/>
    </source>
</evidence>
<feature type="domain" description="Multidrug resistance protein MdtA-like barrel-sandwich hybrid" evidence="2">
    <location>
        <begin position="94"/>
        <end position="234"/>
    </location>
</feature>